<reference evidence="3 4" key="1">
    <citation type="submission" date="2020-01" db="EMBL/GenBank/DDBJ databases">
        <title>Kibdelosporangium persica a novel Actinomycetes from a hot desert in Iran.</title>
        <authorList>
            <person name="Safaei N."/>
            <person name="Zaburannyi N."/>
            <person name="Mueller R."/>
            <person name="Wink J."/>
        </authorList>
    </citation>
    <scope>NUCLEOTIDE SEQUENCE [LARGE SCALE GENOMIC DNA]</scope>
    <source>
        <strain evidence="3 4">4NS15</strain>
    </source>
</reference>
<feature type="transmembrane region" description="Helical" evidence="1">
    <location>
        <begin position="316"/>
        <end position="342"/>
    </location>
</feature>
<organism evidence="3 4">
    <name type="scientific">Kibdelosporangium persicum</name>
    <dbReference type="NCBI Taxonomy" id="2698649"/>
    <lineage>
        <taxon>Bacteria</taxon>
        <taxon>Bacillati</taxon>
        <taxon>Actinomycetota</taxon>
        <taxon>Actinomycetes</taxon>
        <taxon>Pseudonocardiales</taxon>
        <taxon>Pseudonocardiaceae</taxon>
        <taxon>Kibdelosporangium</taxon>
    </lineage>
</organism>
<dbReference type="Pfam" id="PF07158">
    <property type="entry name" value="MatC_N"/>
    <property type="match status" value="1"/>
</dbReference>
<evidence type="ECO:0000259" key="2">
    <source>
        <dbReference type="Pfam" id="PF07158"/>
    </source>
</evidence>
<dbReference type="RefSeq" id="WP_173137789.1">
    <property type="nucleotide sequence ID" value="NZ_CBCSGW010000036.1"/>
</dbReference>
<dbReference type="InterPro" id="IPR009827">
    <property type="entry name" value="MatC_N"/>
</dbReference>
<keyword evidence="1" id="KW-0812">Transmembrane</keyword>
<evidence type="ECO:0000313" key="4">
    <source>
        <dbReference type="Proteomes" id="UP000763557"/>
    </source>
</evidence>
<feature type="transmembrane region" description="Helical" evidence="1">
    <location>
        <begin position="175"/>
        <end position="195"/>
    </location>
</feature>
<feature type="transmembrane region" description="Helical" evidence="1">
    <location>
        <begin position="49"/>
        <end position="70"/>
    </location>
</feature>
<feature type="transmembrane region" description="Helical" evidence="1">
    <location>
        <begin position="399"/>
        <end position="421"/>
    </location>
</feature>
<evidence type="ECO:0000313" key="3">
    <source>
        <dbReference type="EMBL" id="NRN68550.1"/>
    </source>
</evidence>
<feature type="transmembrane region" description="Helical" evidence="1">
    <location>
        <begin position="349"/>
        <end position="371"/>
    </location>
</feature>
<keyword evidence="1" id="KW-0472">Membrane</keyword>
<feature type="transmembrane region" description="Helical" evidence="1">
    <location>
        <begin position="254"/>
        <end position="271"/>
    </location>
</feature>
<feature type="transmembrane region" description="Helical" evidence="1">
    <location>
        <begin position="278"/>
        <end position="296"/>
    </location>
</feature>
<name>A0ABX2FCR7_9PSEU</name>
<sequence length="425" mass="42804">MSAELISILVLAVVFVIATTRSINMGVLSFAAAFGVGTLAAGMDAKKIFAGFPGDLFVVLVGVTFLFAIARANGTTDWLVRAAVRLVGGRVALIPWVMFAVTAALTAIGAVSPAAVAIVAPIALGFAAQYGISPLLMGAMVVHGAQAGGFSPISIYGTIVNGIVARENLPGNEVVLFLASFAVNLVIAAIVFVVFGGLKLDRANTGTVVVGSGGPGTATAAQTKPQLTVAIGATLVCLAALVVGALVFDLDVGLTAITLAVLLAIVWPDISKKAVGEITWPTVLLICGVLTYVGVLQEMGTIDYAGSAVSKVGVPLLGALLICYIGAIVSAFASSVGIMGALIPLAVPFLAQGTVSAVGMITALSIAATVVDVSPFSTNGALVLANADTADRDRFFRQLMAYGGVIVAAAPLAVWLVLVVVPTLG</sequence>
<keyword evidence="4" id="KW-1185">Reference proteome</keyword>
<accession>A0ABX2FCR7</accession>
<proteinExistence type="predicted"/>
<keyword evidence="1" id="KW-1133">Transmembrane helix</keyword>
<dbReference type="EMBL" id="JAAATY010000020">
    <property type="protein sequence ID" value="NRN68550.1"/>
    <property type="molecule type" value="Genomic_DNA"/>
</dbReference>
<dbReference type="Proteomes" id="UP000763557">
    <property type="component" value="Unassembled WGS sequence"/>
</dbReference>
<evidence type="ECO:0000256" key="1">
    <source>
        <dbReference type="SAM" id="Phobius"/>
    </source>
</evidence>
<protein>
    <submittedName>
        <fullName evidence="3">DeoR family transcriptional regulator</fullName>
    </submittedName>
</protein>
<feature type="domain" description="Dicarboxylate carrier MatC N-terminal" evidence="2">
    <location>
        <begin position="1"/>
        <end position="149"/>
    </location>
</feature>
<feature type="transmembrane region" description="Helical" evidence="1">
    <location>
        <begin position="135"/>
        <end position="155"/>
    </location>
</feature>
<gene>
    <name evidence="3" type="ORF">GC106_57930</name>
</gene>
<comment type="caution">
    <text evidence="3">The sequence shown here is derived from an EMBL/GenBank/DDBJ whole genome shotgun (WGS) entry which is preliminary data.</text>
</comment>
<feature type="transmembrane region" description="Helical" evidence="1">
    <location>
        <begin position="107"/>
        <end position="128"/>
    </location>
</feature>
<feature type="transmembrane region" description="Helical" evidence="1">
    <location>
        <begin position="227"/>
        <end position="248"/>
    </location>
</feature>